<dbReference type="EMBL" id="AP008207">
    <property type="protein sequence ID" value="BAH91025.1"/>
    <property type="molecule type" value="Genomic_DNA"/>
</dbReference>
<dbReference type="Gene3D" id="3.40.50.300">
    <property type="entry name" value="P-loop containing nucleotide triphosphate hydrolases"/>
    <property type="match status" value="1"/>
</dbReference>
<dbReference type="SUPFAM" id="SSF52540">
    <property type="entry name" value="P-loop containing nucleoside triphosphate hydrolases"/>
    <property type="match status" value="1"/>
</dbReference>
<feature type="signal peptide" evidence="8">
    <location>
        <begin position="1"/>
        <end position="18"/>
    </location>
</feature>
<dbReference type="InterPro" id="IPR058922">
    <property type="entry name" value="WHD_DRP"/>
</dbReference>
<keyword evidence="7" id="KW-0175">Coiled coil</keyword>
<evidence type="ECO:0000256" key="8">
    <source>
        <dbReference type="SAM" id="SignalP"/>
    </source>
</evidence>
<evidence type="ECO:0000259" key="9">
    <source>
        <dbReference type="Pfam" id="PF00931"/>
    </source>
</evidence>
<evidence type="ECO:0000256" key="1">
    <source>
        <dbReference type="ARBA" id="ARBA00008894"/>
    </source>
</evidence>
<reference evidence="14" key="2">
    <citation type="journal article" date="2008" name="Nucleic Acids Res.">
        <title>The rice annotation project database (RAP-DB): 2008 update.</title>
        <authorList>
            <consortium name="The rice annotation project (RAP)"/>
        </authorList>
    </citation>
    <scope>GENOME REANNOTATION</scope>
    <source>
        <strain evidence="14">cv. Nipponbare</strain>
    </source>
</reference>
<evidence type="ECO:0000313" key="14">
    <source>
        <dbReference type="Proteomes" id="UP000000763"/>
    </source>
</evidence>
<keyword evidence="5" id="KW-0611">Plant defense</keyword>
<dbReference type="Gene3D" id="1.10.8.430">
    <property type="entry name" value="Helical domain of apoptotic protease-activating factors"/>
    <property type="match status" value="1"/>
</dbReference>
<dbReference type="Gene3D" id="3.80.10.10">
    <property type="entry name" value="Ribonuclease Inhibitor"/>
    <property type="match status" value="1"/>
</dbReference>
<evidence type="ECO:0000259" key="10">
    <source>
        <dbReference type="Pfam" id="PF18052"/>
    </source>
</evidence>
<dbReference type="InterPro" id="IPR042197">
    <property type="entry name" value="Apaf_helical"/>
</dbReference>
<accession>A0A0P0V1M6</accession>
<keyword evidence="2" id="KW-0433">Leucine-rich repeat</keyword>
<dbReference type="Pfam" id="PF00931">
    <property type="entry name" value="NB-ARC"/>
    <property type="match status" value="1"/>
</dbReference>
<dbReference type="PANTHER" id="PTHR36766:SF40">
    <property type="entry name" value="DISEASE RESISTANCE PROTEIN RGA3"/>
    <property type="match status" value="1"/>
</dbReference>
<dbReference type="AlphaFoldDB" id="A0A0P0V1M6"/>
<gene>
    <name evidence="13" type="ordered locus">Os01g0308300</name>
</gene>
<dbReference type="Pfam" id="PF18052">
    <property type="entry name" value="Rx_N"/>
    <property type="match status" value="1"/>
</dbReference>
<dbReference type="SUPFAM" id="SSF52058">
    <property type="entry name" value="L domain-like"/>
    <property type="match status" value="1"/>
</dbReference>
<dbReference type="KEGG" id="dosa:Os01g0308300"/>
<keyword evidence="3" id="KW-0677">Repeat</keyword>
<evidence type="ECO:0000256" key="3">
    <source>
        <dbReference type="ARBA" id="ARBA00022737"/>
    </source>
</evidence>
<protein>
    <submittedName>
        <fullName evidence="13">Os01g0308300 protein</fullName>
    </submittedName>
</protein>
<evidence type="ECO:0000256" key="4">
    <source>
        <dbReference type="ARBA" id="ARBA00022741"/>
    </source>
</evidence>
<dbReference type="InterPro" id="IPR055414">
    <property type="entry name" value="LRR_R13L4/SHOC2-like"/>
</dbReference>
<evidence type="ECO:0000256" key="5">
    <source>
        <dbReference type="ARBA" id="ARBA00022821"/>
    </source>
</evidence>
<keyword evidence="8" id="KW-0732">Signal</keyword>
<dbReference type="Pfam" id="PF23559">
    <property type="entry name" value="WHD_DRP"/>
    <property type="match status" value="1"/>
</dbReference>
<feature type="domain" description="Disease resistance R13L4/SHOC-2-like LRR" evidence="12">
    <location>
        <begin position="614"/>
        <end position="951"/>
    </location>
</feature>
<dbReference type="GO" id="GO:0042742">
    <property type="term" value="P:defense response to bacterium"/>
    <property type="evidence" value="ECO:0007669"/>
    <property type="project" value="UniProtKB-ARBA"/>
</dbReference>
<dbReference type="Gene3D" id="1.10.10.10">
    <property type="entry name" value="Winged helix-like DNA-binding domain superfamily/Winged helix DNA-binding domain"/>
    <property type="match status" value="1"/>
</dbReference>
<evidence type="ECO:0000259" key="12">
    <source>
        <dbReference type="Pfam" id="PF23598"/>
    </source>
</evidence>
<keyword evidence="4" id="KW-0547">Nucleotide-binding</keyword>
<dbReference type="Proteomes" id="UP000000763">
    <property type="component" value="Chromosome 1"/>
</dbReference>
<dbReference type="InterPro" id="IPR032675">
    <property type="entry name" value="LRR_dom_sf"/>
</dbReference>
<feature type="domain" description="Disease resistance protein winged helix" evidence="11">
    <location>
        <begin position="445"/>
        <end position="514"/>
    </location>
</feature>
<name>A0A0P0V1M6_ORYSJ</name>
<dbReference type="OMA" id="ERTCEAR"/>
<dbReference type="PANTHER" id="PTHR36766">
    <property type="entry name" value="PLANT BROAD-SPECTRUM MILDEW RESISTANCE PROTEIN RPW8"/>
    <property type="match status" value="1"/>
</dbReference>
<dbReference type="InterPro" id="IPR041118">
    <property type="entry name" value="Rx_N"/>
</dbReference>
<feature type="domain" description="Disease resistance N-terminal" evidence="10">
    <location>
        <begin position="3"/>
        <end position="98"/>
    </location>
</feature>
<sequence length="1080" mass="122833">MASSILSTLAGFLAKVYTSVQVPSCSSCDPKKLPATASEFDEMKVILCRIRAVLADADRREIEDLHVNMWLYELRQVAYDLEDIIDELSYKTVQPEAETNTHEHADLKRKFEVLDTVNSPVHDHEESLDTDMLDKISKVRNRLKSINSFRESLSLREGDGRIRVSTTSNMRASSSLASETGTFGRDGEKNKLLDSLLNNDNGTDNNLQVFSIVAMGGMGKTTLAKLIYNDEQVKDHFQIRAWAWVSEVYDVTRTTKAIIESITREACGLTELEALQNKLQHIVSGKRFLIVLDDIWIINLLQWDELRQPLDHGGRGSCIVTTTRNQNVAQIMSRLPQVNLDGLNLAASWALFCHCIRQGCHSLKLSGTLETIGRGIVEKCSGVPLTIRVIGGLLSSETNEETWNEILTSDIWNLTEGKNWVLDVLKVSYVHLPAEIKPCFLYCALFPRGHMFDKENIVRMWVAHGYLQATHSDRMESLGHKYISELVARSFFQQQHAGGLGYYFTMHDLIHDLAKSLVIRDQNQEQELQDLPSIISPRVDIIGSKYDRHFSAFLWAKALETPLIVRSSRGRNQESLRSLLLCLEGRNDDFLQVNFTGNSIMLHFERDFFTKPHMRFLRVLELGSCRLSELPHSVGNLKQLRYLGLSCTDVVRLPQAVCSLHNLQTLDLRCCRFLVELPKDIGQLQNLRHLDYNVLGRNDSTIPVCKFKSLPEGIGKLTKLQTLPVFIVHFTPMTAGVAELKDLNNLHGPLSISPLEHINWERTCEARVADLIKKVHVTRLCLRWNSHIRYGDNSKPQEKSLEEFDREVLDSLEPHNKIQWIEIEKYMGCSYPKWVGHPSFNRLETVIISDFSSDSLPPLGQLPHLRHLEVREMRHVRTVGSEFYGDGAALQRFPALQTLLFDEMVAWNEWQRAKGQQDFPCLQELAISNCLSLNSLSLYNMVALKRLTVKGCQDLEAIKGLEECWVSINHSQINCTDTSGYSEIVDGNGSECPNSTLPARLEVIQIYDCMSLPNSSLQQAIGITRVFRQRYKLNACQFSQVLYALFDCNMTRIHIRSIRSNSDMVYPDQKEVDESIVLII</sequence>
<dbReference type="GO" id="GO:0009626">
    <property type="term" value="P:plant-type hypersensitive response"/>
    <property type="evidence" value="ECO:0007669"/>
    <property type="project" value="UniProtKB-ARBA"/>
</dbReference>
<dbReference type="InterPro" id="IPR002182">
    <property type="entry name" value="NB-ARC"/>
</dbReference>
<dbReference type="Pfam" id="PF23598">
    <property type="entry name" value="LRR_14"/>
    <property type="match status" value="1"/>
</dbReference>
<dbReference type="InterPro" id="IPR036388">
    <property type="entry name" value="WH-like_DNA-bd_sf"/>
</dbReference>
<evidence type="ECO:0000256" key="6">
    <source>
        <dbReference type="ARBA" id="ARBA00022840"/>
    </source>
</evidence>
<feature type="chain" id="PRO_5024408505" evidence="8">
    <location>
        <begin position="19"/>
        <end position="1080"/>
    </location>
</feature>
<evidence type="ECO:0000256" key="7">
    <source>
        <dbReference type="ARBA" id="ARBA00023054"/>
    </source>
</evidence>
<evidence type="ECO:0000313" key="13">
    <source>
        <dbReference type="EMBL" id="BAH91025.1"/>
    </source>
</evidence>
<evidence type="ECO:0000256" key="2">
    <source>
        <dbReference type="ARBA" id="ARBA00022614"/>
    </source>
</evidence>
<keyword evidence="6" id="KW-0067">ATP-binding</keyword>
<organism evidence="13 14">
    <name type="scientific">Oryza sativa subsp. japonica</name>
    <name type="common">Rice</name>
    <dbReference type="NCBI Taxonomy" id="39947"/>
    <lineage>
        <taxon>Eukaryota</taxon>
        <taxon>Viridiplantae</taxon>
        <taxon>Streptophyta</taxon>
        <taxon>Embryophyta</taxon>
        <taxon>Tracheophyta</taxon>
        <taxon>Spermatophyta</taxon>
        <taxon>Magnoliopsida</taxon>
        <taxon>Liliopsida</taxon>
        <taxon>Poales</taxon>
        <taxon>Poaceae</taxon>
        <taxon>BOP clade</taxon>
        <taxon>Oryzoideae</taxon>
        <taxon>Oryzeae</taxon>
        <taxon>Oryzinae</taxon>
        <taxon>Oryza</taxon>
        <taxon>Oryza sativa</taxon>
    </lineage>
</organism>
<dbReference type="SMR" id="A0A0P0V1M6"/>
<dbReference type="GO" id="GO:0005524">
    <property type="term" value="F:ATP binding"/>
    <property type="evidence" value="ECO:0007669"/>
    <property type="project" value="UniProtKB-KW"/>
</dbReference>
<comment type="similarity">
    <text evidence="1">Belongs to the disease resistance NB-LRR family.</text>
</comment>
<feature type="domain" description="NB-ARC" evidence="9">
    <location>
        <begin position="188"/>
        <end position="355"/>
    </location>
</feature>
<dbReference type="InterPro" id="IPR027417">
    <property type="entry name" value="P-loop_NTPase"/>
</dbReference>
<dbReference type="Gramene" id="Os01t0308300-00">
    <property type="protein sequence ID" value="Os01t0308300-00"/>
    <property type="gene ID" value="Os01g0308300"/>
</dbReference>
<reference evidence="13 14" key="1">
    <citation type="journal article" date="2005" name="Nature">
        <title>The map-based sequence of the rice genome.</title>
        <authorList>
            <consortium name="International rice genome sequencing project (IRGSP)"/>
            <person name="Matsumoto T."/>
            <person name="Wu J."/>
            <person name="Kanamori H."/>
            <person name="Katayose Y."/>
            <person name="Fujisawa M."/>
            <person name="Namiki N."/>
            <person name="Mizuno H."/>
            <person name="Yamamoto K."/>
            <person name="Antonio B.A."/>
            <person name="Baba T."/>
            <person name="Sakata K."/>
            <person name="Nagamura Y."/>
            <person name="Aoki H."/>
            <person name="Arikawa K."/>
            <person name="Arita K."/>
            <person name="Bito T."/>
            <person name="Chiden Y."/>
            <person name="Fujitsuka N."/>
            <person name="Fukunaka R."/>
            <person name="Hamada M."/>
            <person name="Harada C."/>
            <person name="Hayashi A."/>
            <person name="Hijishita S."/>
            <person name="Honda M."/>
            <person name="Hosokawa S."/>
            <person name="Ichikawa Y."/>
            <person name="Idonuma A."/>
            <person name="Iijima M."/>
            <person name="Ikeda M."/>
            <person name="Ikeno M."/>
            <person name="Ito K."/>
            <person name="Ito S."/>
            <person name="Ito T."/>
            <person name="Ito Y."/>
            <person name="Ito Y."/>
            <person name="Iwabuchi A."/>
            <person name="Kamiya K."/>
            <person name="Karasawa W."/>
            <person name="Kurita K."/>
            <person name="Katagiri S."/>
            <person name="Kikuta A."/>
            <person name="Kobayashi H."/>
            <person name="Kobayashi N."/>
            <person name="Machita K."/>
            <person name="Maehara T."/>
            <person name="Masukawa M."/>
            <person name="Mizubayashi T."/>
            <person name="Mukai Y."/>
            <person name="Nagasaki H."/>
            <person name="Nagata Y."/>
            <person name="Naito S."/>
            <person name="Nakashima M."/>
            <person name="Nakama Y."/>
            <person name="Nakamichi Y."/>
            <person name="Nakamura M."/>
            <person name="Meguro A."/>
            <person name="Negishi M."/>
            <person name="Ohta I."/>
            <person name="Ohta T."/>
            <person name="Okamoto M."/>
            <person name="Ono N."/>
            <person name="Saji S."/>
            <person name="Sakaguchi M."/>
            <person name="Sakai K."/>
            <person name="Shibata M."/>
            <person name="Shimokawa T."/>
            <person name="Song J."/>
            <person name="Takazaki Y."/>
            <person name="Terasawa K."/>
            <person name="Tsugane M."/>
            <person name="Tsuji K."/>
            <person name="Ueda S."/>
            <person name="Waki K."/>
            <person name="Yamagata H."/>
            <person name="Yamamoto M."/>
            <person name="Yamamoto S."/>
            <person name="Yamane H."/>
            <person name="Yoshiki S."/>
            <person name="Yoshihara R."/>
            <person name="Yukawa K."/>
            <person name="Zhong H."/>
            <person name="Yano M."/>
            <person name="Yuan Q."/>
            <person name="Ouyang S."/>
            <person name="Liu J."/>
            <person name="Jones K.M."/>
            <person name="Gansberger K."/>
            <person name="Moffat K."/>
            <person name="Hill J."/>
            <person name="Bera J."/>
            <person name="Fadrosh D."/>
            <person name="Jin S."/>
            <person name="Johri S."/>
            <person name="Kim M."/>
            <person name="Overton L."/>
            <person name="Reardon M."/>
            <person name="Tsitrin T."/>
            <person name="Vuong H."/>
            <person name="Weaver B."/>
            <person name="Ciecko A."/>
            <person name="Tallon L."/>
            <person name="Jackson J."/>
            <person name="Pai G."/>
            <person name="Aken S.V."/>
            <person name="Utterback T."/>
            <person name="Reidmuller S."/>
            <person name="Feldblyum T."/>
            <person name="Hsiao J."/>
            <person name="Zismann V."/>
            <person name="Iobst S."/>
            <person name="de Vazeille A.R."/>
            <person name="Buell C.R."/>
            <person name="Ying K."/>
            <person name="Li Y."/>
            <person name="Lu T."/>
            <person name="Huang Y."/>
            <person name="Zhao Q."/>
            <person name="Feng Q."/>
            <person name="Zhang L."/>
            <person name="Zhu J."/>
            <person name="Weng Q."/>
            <person name="Mu J."/>
            <person name="Lu Y."/>
            <person name="Fan D."/>
            <person name="Liu Y."/>
            <person name="Guan J."/>
            <person name="Zhang Y."/>
            <person name="Yu S."/>
            <person name="Liu X."/>
            <person name="Zhang Y."/>
            <person name="Hong G."/>
            <person name="Han B."/>
            <person name="Choisne N."/>
            <person name="Demange N."/>
            <person name="Orjeda G."/>
            <person name="Samain S."/>
            <person name="Cattolico L."/>
            <person name="Pelletier E."/>
            <person name="Couloux A."/>
            <person name="Segurens B."/>
            <person name="Wincker P."/>
            <person name="D'Hont A."/>
            <person name="Scarpelli C."/>
            <person name="Weissenbach J."/>
            <person name="Salanoubat M."/>
            <person name="Quetier F."/>
            <person name="Yu Y."/>
            <person name="Kim H.R."/>
            <person name="Rambo T."/>
            <person name="Currie J."/>
            <person name="Collura K."/>
            <person name="Luo M."/>
            <person name="Yang T."/>
            <person name="Ammiraju J.S.S."/>
            <person name="Engler F."/>
            <person name="Soderlund C."/>
            <person name="Wing R.A."/>
            <person name="Palmer L.E."/>
            <person name="de la Bastide M."/>
            <person name="Spiegel L."/>
            <person name="Nascimento L."/>
            <person name="Zutavern T."/>
            <person name="O'Shaughnessy A."/>
            <person name="Dike S."/>
            <person name="Dedhia N."/>
            <person name="Preston R."/>
            <person name="Balija V."/>
            <person name="McCombie W.R."/>
            <person name="Chow T."/>
            <person name="Chen H."/>
            <person name="Chung M."/>
            <person name="Chen C."/>
            <person name="Shaw J."/>
            <person name="Wu H."/>
            <person name="Hsiao K."/>
            <person name="Chao Y."/>
            <person name="Chu M."/>
            <person name="Cheng C."/>
            <person name="Hour A."/>
            <person name="Lee P."/>
            <person name="Lin S."/>
            <person name="Lin Y."/>
            <person name="Liou J."/>
            <person name="Liu S."/>
            <person name="Hsing Y."/>
            <person name="Raghuvanshi S."/>
            <person name="Mohanty A."/>
            <person name="Bharti A.K."/>
            <person name="Gaur A."/>
            <person name="Gupta V."/>
            <person name="Kumar D."/>
            <person name="Ravi V."/>
            <person name="Vij S."/>
            <person name="Kapur A."/>
            <person name="Khurana P."/>
            <person name="Khurana P."/>
            <person name="Khurana J.P."/>
            <person name="Tyagi A.K."/>
            <person name="Gaikwad K."/>
            <person name="Singh A."/>
            <person name="Dalal V."/>
            <person name="Srivastava S."/>
            <person name="Dixit A."/>
            <person name="Pal A.K."/>
            <person name="Ghazi I.A."/>
            <person name="Yadav M."/>
            <person name="Pandit A."/>
            <person name="Bhargava A."/>
            <person name="Sureshbabu K."/>
            <person name="Batra K."/>
            <person name="Sharma T.R."/>
            <person name="Mohapatra T."/>
            <person name="Singh N.K."/>
            <person name="Messing J."/>
            <person name="Nelson A.B."/>
            <person name="Fuks G."/>
            <person name="Kavchok S."/>
            <person name="Keizer G."/>
            <person name="Linton E."/>
            <person name="Llaca V."/>
            <person name="Song R."/>
            <person name="Tanyolac B."/>
            <person name="Young S."/>
            <person name="Ho-Il K."/>
            <person name="Hahn J.H."/>
            <person name="Sangsakoo G."/>
            <person name="Vanavichit A."/>
            <person name="de Mattos Luiz.A.T."/>
            <person name="Zimmer P.D."/>
            <person name="Malone G."/>
            <person name="Dellagostin O."/>
            <person name="de Oliveira A.C."/>
            <person name="Bevan M."/>
            <person name="Bancroft I."/>
            <person name="Minx P."/>
            <person name="Cordum H."/>
            <person name="Wilson R."/>
            <person name="Cheng Z."/>
            <person name="Jin W."/>
            <person name="Jiang J."/>
            <person name="Leong S.A."/>
            <person name="Iwama H."/>
            <person name="Gojobori T."/>
            <person name="Itoh T."/>
            <person name="Niimura Y."/>
            <person name="Fujii Y."/>
            <person name="Habara T."/>
            <person name="Sakai H."/>
            <person name="Sato Y."/>
            <person name="Wilson G."/>
            <person name="Kumar K."/>
            <person name="McCouch S."/>
            <person name="Juretic N."/>
            <person name="Hoen D."/>
            <person name="Wright S."/>
            <person name="Bruskiewich R."/>
            <person name="Bureau T."/>
            <person name="Miyao A."/>
            <person name="Hirochika H."/>
            <person name="Nishikawa T."/>
            <person name="Kadowaki K."/>
            <person name="Sugiura M."/>
            <person name="Burr B."/>
            <person name="Sasaki T."/>
        </authorList>
    </citation>
    <scope>NUCLEOTIDE SEQUENCE [LARGE SCALE GENOMIC DNA]</scope>
    <source>
        <strain evidence="14">cv. Nipponbare</strain>
    </source>
</reference>
<evidence type="ECO:0000259" key="11">
    <source>
        <dbReference type="Pfam" id="PF23559"/>
    </source>
</evidence>
<dbReference type="GO" id="GO:0043531">
    <property type="term" value="F:ADP binding"/>
    <property type="evidence" value="ECO:0007669"/>
    <property type="project" value="InterPro"/>
</dbReference>
<proteinExistence type="inferred from homology"/>
<dbReference type="FunFam" id="1.10.10.10:FF:000322">
    <property type="entry name" value="Probable disease resistance protein At1g63360"/>
    <property type="match status" value="1"/>
</dbReference>
<dbReference type="Gene3D" id="1.20.5.4130">
    <property type="match status" value="1"/>
</dbReference>
<dbReference type="PRINTS" id="PR00364">
    <property type="entry name" value="DISEASERSIST"/>
</dbReference>
<dbReference type="GO" id="GO:0002758">
    <property type="term" value="P:innate immune response-activating signaling pathway"/>
    <property type="evidence" value="ECO:0007669"/>
    <property type="project" value="UniProtKB-ARBA"/>
</dbReference>